<dbReference type="EMBL" id="LIPY01000117">
    <property type="protein sequence ID" value="KWX73480.1"/>
    <property type="molecule type" value="Genomic_DNA"/>
</dbReference>
<organism evidence="2 4">
    <name type="scientific">Paenibacillus jilunlii</name>
    <dbReference type="NCBI Taxonomy" id="682956"/>
    <lineage>
        <taxon>Bacteria</taxon>
        <taxon>Bacillati</taxon>
        <taxon>Bacillota</taxon>
        <taxon>Bacilli</taxon>
        <taxon>Bacillales</taxon>
        <taxon>Paenibacillaceae</taxon>
        <taxon>Paenibacillus</taxon>
    </lineage>
</organism>
<evidence type="ECO:0000313" key="4">
    <source>
        <dbReference type="Proteomes" id="UP000182783"/>
    </source>
</evidence>
<dbReference type="AlphaFoldDB" id="A0A1G9WDJ0"/>
<reference evidence="1 3" key="1">
    <citation type="submission" date="2015-08" db="EMBL/GenBank/DDBJ databases">
        <title>Genome of Paenibacillus jilunlii.</title>
        <authorList>
            <person name="Sant'Anna F.H."/>
            <person name="Ambrosini A."/>
            <person name="Souza R."/>
            <person name="Bach E."/>
            <person name="Fernandes G."/>
            <person name="Balsanelli E."/>
            <person name="Baura V.A."/>
            <person name="Pedrosa F.O."/>
            <person name="Souza E.M."/>
            <person name="Passaglia L."/>
        </authorList>
    </citation>
    <scope>NUCLEOTIDE SEQUENCE [LARGE SCALE GENOMIC DNA]</scope>
    <source>
        <strain evidence="1 3">DSM 23019</strain>
    </source>
</reference>
<reference evidence="2 4" key="2">
    <citation type="submission" date="2016-10" db="EMBL/GenBank/DDBJ databases">
        <authorList>
            <person name="de Groot N.N."/>
        </authorList>
    </citation>
    <scope>NUCLEOTIDE SEQUENCE [LARGE SCALE GENOMIC DNA]</scope>
    <source>
        <strain evidence="2 4">CGMCC 1.10239</strain>
    </source>
</reference>
<protein>
    <submittedName>
        <fullName evidence="2">Uncharacterized protein</fullName>
    </submittedName>
</protein>
<dbReference type="Proteomes" id="UP000070252">
    <property type="component" value="Unassembled WGS sequence"/>
</dbReference>
<evidence type="ECO:0000313" key="3">
    <source>
        <dbReference type="Proteomes" id="UP000070252"/>
    </source>
</evidence>
<evidence type="ECO:0000313" key="1">
    <source>
        <dbReference type="EMBL" id="KWX73480.1"/>
    </source>
</evidence>
<keyword evidence="3" id="KW-1185">Reference proteome</keyword>
<evidence type="ECO:0000313" key="2">
    <source>
        <dbReference type="EMBL" id="SDM82246.1"/>
    </source>
</evidence>
<name>A0A1G9WDJ0_9BACL</name>
<proteinExistence type="predicted"/>
<accession>A0A1G9WDJ0</accession>
<sequence length="94" mass="10245">MARAASPRARRARLKPPSCLLRKSGGALAKGGAWLRQKRRLIALCKARYFGLRRGLNPVVGVMEGKFGTGGAIAFAFMFGFLPRTAVQIKEIQT</sequence>
<dbReference type="EMBL" id="FNGM01000019">
    <property type="protein sequence ID" value="SDM82246.1"/>
    <property type="molecule type" value="Genomic_DNA"/>
</dbReference>
<gene>
    <name evidence="1" type="ORF">AML91_17510</name>
    <name evidence="2" type="ORF">SAMN05216191_11918</name>
</gene>
<dbReference type="Proteomes" id="UP000182783">
    <property type="component" value="Unassembled WGS sequence"/>
</dbReference>